<dbReference type="PANTHER" id="PTHR42889">
    <property type="entry name" value="BLR3681 PROTEIN"/>
    <property type="match status" value="1"/>
</dbReference>
<protein>
    <submittedName>
        <fullName evidence="2">Amidohydrolase</fullName>
    </submittedName>
</protein>
<dbReference type="Pfam" id="PF04909">
    <property type="entry name" value="Amidohydro_2"/>
    <property type="match status" value="1"/>
</dbReference>
<organism evidence="2 3">
    <name type="scientific">Chloroflexus islandicus</name>
    <dbReference type="NCBI Taxonomy" id="1707952"/>
    <lineage>
        <taxon>Bacteria</taxon>
        <taxon>Bacillati</taxon>
        <taxon>Chloroflexota</taxon>
        <taxon>Chloroflexia</taxon>
        <taxon>Chloroflexales</taxon>
        <taxon>Chloroflexineae</taxon>
        <taxon>Chloroflexaceae</taxon>
        <taxon>Chloroflexus</taxon>
    </lineage>
</organism>
<keyword evidence="3" id="KW-1185">Reference proteome</keyword>
<dbReference type="OrthoDB" id="9777673at2"/>
<dbReference type="GO" id="GO:0016787">
    <property type="term" value="F:hydrolase activity"/>
    <property type="evidence" value="ECO:0007669"/>
    <property type="project" value="UniProtKB-KW"/>
</dbReference>
<dbReference type="InterPro" id="IPR032466">
    <property type="entry name" value="Metal_Hydrolase"/>
</dbReference>
<dbReference type="Proteomes" id="UP000078287">
    <property type="component" value="Unassembled WGS sequence"/>
</dbReference>
<dbReference type="InterPro" id="IPR006680">
    <property type="entry name" value="Amidohydro-rel"/>
</dbReference>
<dbReference type="SUPFAM" id="SSF51556">
    <property type="entry name" value="Metallo-dependent hydrolases"/>
    <property type="match status" value="1"/>
</dbReference>
<feature type="domain" description="Amidohydrolase-related" evidence="1">
    <location>
        <begin position="13"/>
        <end position="324"/>
    </location>
</feature>
<dbReference type="STRING" id="1707952.A6A03_07610"/>
<proteinExistence type="predicted"/>
<dbReference type="Gene3D" id="3.20.20.140">
    <property type="entry name" value="Metal-dependent hydrolases"/>
    <property type="match status" value="1"/>
</dbReference>
<gene>
    <name evidence="2" type="ORF">A6A03_07610</name>
</gene>
<dbReference type="RefSeq" id="WP_066782848.1">
    <property type="nucleotide sequence ID" value="NZ_LWQS01000030.1"/>
</dbReference>
<evidence type="ECO:0000313" key="2">
    <source>
        <dbReference type="EMBL" id="OAN48632.1"/>
    </source>
</evidence>
<dbReference type="PANTHER" id="PTHR42889:SF1">
    <property type="entry name" value="BLR3681 PROTEIN"/>
    <property type="match status" value="1"/>
</dbReference>
<name>A0A178MIT1_9CHLR</name>
<evidence type="ECO:0000259" key="1">
    <source>
        <dbReference type="Pfam" id="PF04909"/>
    </source>
</evidence>
<reference evidence="2 3" key="1">
    <citation type="submission" date="2016-04" db="EMBL/GenBank/DDBJ databases">
        <title>Chloroflexus islandicus sp. nov., a thermophilic filamentous anoxygenic phototrophic bacterium from geyser Strokkur (Iceland).</title>
        <authorList>
            <person name="Gaisin V.A."/>
            <person name="Kalashnikov A.M."/>
            <person name="Sukhacheva M.V."/>
            <person name="Grouzdev D.S."/>
            <person name="Ivanov T.M."/>
            <person name="Kuznetsov B."/>
            <person name="Gorlenko V.M."/>
        </authorList>
    </citation>
    <scope>NUCLEOTIDE SEQUENCE [LARGE SCALE GENOMIC DNA]</scope>
    <source>
        <strain evidence="3">isl-2</strain>
    </source>
</reference>
<evidence type="ECO:0000313" key="3">
    <source>
        <dbReference type="Proteomes" id="UP000078287"/>
    </source>
</evidence>
<keyword evidence="2" id="KW-0378">Hydrolase</keyword>
<accession>A0A178MIT1</accession>
<dbReference type="AlphaFoldDB" id="A0A178MIT1"/>
<dbReference type="EMBL" id="LWQS01000030">
    <property type="protein sequence ID" value="OAN48632.1"/>
    <property type="molecule type" value="Genomic_DNA"/>
</dbReference>
<comment type="caution">
    <text evidence="2">The sequence shown here is derived from an EMBL/GenBank/DDBJ whole genome shotgun (WGS) entry which is preliminary data.</text>
</comment>
<dbReference type="CDD" id="cd01292">
    <property type="entry name" value="metallo-dependent_hydrolases"/>
    <property type="match status" value="1"/>
</dbReference>
<sequence>MYRTADGREIFVIDAHTHLWDASPENQRGKLGKGWIDCFYAYHKNLSPPDKVWTLEHYERYSVEDMARDLFVEGYVDMCILQSTNLFEFYHTGFNPIERNAQLKEAFPERVILNGSFDPRHGEDGPLGLNALRQAKQQYGIQGVKLYTAEWHNGSRGWKLNTPEAYRFFEECEKLGITNIHIHKGPTIWPLDRDSFDVADVDYAATDFPGLTFIIEHCGLPRLEDFCWIATQETNVWGGLAVALPFIHSRPRYFAEVMANLLYWLGPDKLTFASDYALWTPGWLVEKFMAFELPEDLEAEFGVKLTMETKEKILGLNAARLYGIDVAAKKEQLRNMPVVLDGAAPATV</sequence>